<evidence type="ECO:0000313" key="2">
    <source>
        <dbReference type="Proteomes" id="UP001159641"/>
    </source>
</evidence>
<organism evidence="1 2">
    <name type="scientific">Eschrichtius robustus</name>
    <name type="common">California gray whale</name>
    <name type="synonym">Eschrichtius gibbosus</name>
    <dbReference type="NCBI Taxonomy" id="9764"/>
    <lineage>
        <taxon>Eukaryota</taxon>
        <taxon>Metazoa</taxon>
        <taxon>Chordata</taxon>
        <taxon>Craniata</taxon>
        <taxon>Vertebrata</taxon>
        <taxon>Euteleostomi</taxon>
        <taxon>Mammalia</taxon>
        <taxon>Eutheria</taxon>
        <taxon>Laurasiatheria</taxon>
        <taxon>Artiodactyla</taxon>
        <taxon>Whippomorpha</taxon>
        <taxon>Cetacea</taxon>
        <taxon>Mysticeti</taxon>
        <taxon>Eschrichtiidae</taxon>
        <taxon>Eschrichtius</taxon>
    </lineage>
</organism>
<accession>A0AB34GJ39</accession>
<protein>
    <submittedName>
        <fullName evidence="1">Uncharacterized protein</fullName>
    </submittedName>
</protein>
<dbReference type="EMBL" id="JAIQCJ010002214">
    <property type="protein sequence ID" value="KAJ8779609.1"/>
    <property type="molecule type" value="Genomic_DNA"/>
</dbReference>
<evidence type="ECO:0000313" key="1">
    <source>
        <dbReference type="EMBL" id="KAJ8779609.1"/>
    </source>
</evidence>
<dbReference type="Proteomes" id="UP001159641">
    <property type="component" value="Unassembled WGS sequence"/>
</dbReference>
<keyword evidence="2" id="KW-1185">Reference proteome</keyword>
<name>A0AB34GJ39_ESCRO</name>
<dbReference type="AlphaFoldDB" id="A0AB34GJ39"/>
<comment type="caution">
    <text evidence="1">The sequence shown here is derived from an EMBL/GenBank/DDBJ whole genome shotgun (WGS) entry which is preliminary data.</text>
</comment>
<gene>
    <name evidence="1" type="ORF">J1605_012493</name>
</gene>
<sequence>MQSALPASLFATTSNAQPAFGDNPGILPRAVSIANGFGVATRMPSTGDSSSLFADTTPGPLFRGPAAPTAGGSLGVGVSAPGLTHSEASRPLNFGAGLSGAPSTASVPTLGQTTCDLPDHGKAAAVGGAGTIPAFGNIHDST</sequence>
<reference evidence="1 2" key="1">
    <citation type="submission" date="2022-11" db="EMBL/GenBank/DDBJ databases">
        <title>Whole genome sequence of Eschrichtius robustus ER-17-0199.</title>
        <authorList>
            <person name="Bruniche-Olsen A."/>
            <person name="Black A.N."/>
            <person name="Fields C.J."/>
            <person name="Walden K."/>
            <person name="Dewoody J.A."/>
        </authorList>
    </citation>
    <scope>NUCLEOTIDE SEQUENCE [LARGE SCALE GENOMIC DNA]</scope>
    <source>
        <strain evidence="1">ER-17-0199</strain>
        <tissue evidence="1">Blubber</tissue>
    </source>
</reference>
<proteinExistence type="predicted"/>